<feature type="chain" id="PRO_5039628615" evidence="2">
    <location>
        <begin position="19"/>
        <end position="379"/>
    </location>
</feature>
<protein>
    <submittedName>
        <fullName evidence="3">Uncharacterized protein</fullName>
    </submittedName>
</protein>
<evidence type="ECO:0000313" key="3">
    <source>
        <dbReference type="EMBL" id="MBA8805901.1"/>
    </source>
</evidence>
<keyword evidence="2" id="KW-0732">Signal</keyword>
<organism evidence="3 4">
    <name type="scientific">Nocardioides ginsengisegetis</name>
    <dbReference type="NCBI Taxonomy" id="661491"/>
    <lineage>
        <taxon>Bacteria</taxon>
        <taxon>Bacillati</taxon>
        <taxon>Actinomycetota</taxon>
        <taxon>Actinomycetes</taxon>
        <taxon>Propionibacteriales</taxon>
        <taxon>Nocardioidaceae</taxon>
        <taxon>Nocardioides</taxon>
    </lineage>
</organism>
<accession>A0A7W3PBT6</accession>
<feature type="region of interest" description="Disordered" evidence="1">
    <location>
        <begin position="23"/>
        <end position="64"/>
    </location>
</feature>
<feature type="compositionally biased region" description="Low complexity" evidence="1">
    <location>
        <begin position="111"/>
        <end position="122"/>
    </location>
</feature>
<proteinExistence type="predicted"/>
<feature type="signal peptide" evidence="2">
    <location>
        <begin position="1"/>
        <end position="18"/>
    </location>
</feature>
<dbReference type="PROSITE" id="PS51257">
    <property type="entry name" value="PROKAR_LIPOPROTEIN"/>
    <property type="match status" value="1"/>
</dbReference>
<keyword evidence="4" id="KW-1185">Reference proteome</keyword>
<evidence type="ECO:0000313" key="4">
    <source>
        <dbReference type="Proteomes" id="UP000580910"/>
    </source>
</evidence>
<name>A0A7W3PBT6_9ACTN</name>
<dbReference type="Proteomes" id="UP000580910">
    <property type="component" value="Unassembled WGS sequence"/>
</dbReference>
<reference evidence="3 4" key="1">
    <citation type="submission" date="2020-07" db="EMBL/GenBank/DDBJ databases">
        <title>Sequencing the genomes of 1000 actinobacteria strains.</title>
        <authorList>
            <person name="Klenk H.-P."/>
        </authorList>
    </citation>
    <scope>NUCLEOTIDE SEQUENCE [LARGE SCALE GENOMIC DNA]</scope>
    <source>
        <strain evidence="3 4">DSM 21349</strain>
    </source>
</reference>
<comment type="caution">
    <text evidence="3">The sequence shown here is derived from an EMBL/GenBank/DDBJ whole genome shotgun (WGS) entry which is preliminary data.</text>
</comment>
<sequence>MRRYAATAALLAATLALAGCTADDKKPLAGKPDATASSGSPSSSPSTSPGTPPATPALPAGGTADEPALVVADRDLLDWSPVGGSTEATVTTNGDWTLTVNKSGSQADLQGPSSASGSGSSGERVTDAFLDDQWAVVVFEDTKETAPSRATVTDLATGKTFSIDGDSHVPTTVGGTWTMGEGHVLHATVHGQSYCVASVDLATRKSTLGWCAPKRHGFNGARITPAGDSLLTFDDSHPSCRTVVALDGTTTTPFEGVEDCHGWDGLVTDDGAVWSVVPKENNVETARFFARSGDEYYDLGPGTSGSLVWCAGSAYFARDPQQDGDPARLMRWTPGAGLDVVYESKGGQAFVAEPRCGGDTMTVTSLAQGGDEQVSTPLG</sequence>
<evidence type="ECO:0000256" key="1">
    <source>
        <dbReference type="SAM" id="MobiDB-lite"/>
    </source>
</evidence>
<gene>
    <name evidence="3" type="ORF">FB382_004246</name>
</gene>
<evidence type="ECO:0000256" key="2">
    <source>
        <dbReference type="SAM" id="SignalP"/>
    </source>
</evidence>
<feature type="region of interest" description="Disordered" evidence="1">
    <location>
        <begin position="80"/>
        <end position="124"/>
    </location>
</feature>
<feature type="compositionally biased region" description="Low complexity" evidence="1">
    <location>
        <begin position="34"/>
        <end position="49"/>
    </location>
</feature>
<dbReference type="RefSeq" id="WP_182541910.1">
    <property type="nucleotide sequence ID" value="NZ_JACGXA010000003.1"/>
</dbReference>
<dbReference type="AlphaFoldDB" id="A0A7W3PBT6"/>
<dbReference type="EMBL" id="JACGXA010000003">
    <property type="protein sequence ID" value="MBA8805901.1"/>
    <property type="molecule type" value="Genomic_DNA"/>
</dbReference>
<feature type="compositionally biased region" description="Polar residues" evidence="1">
    <location>
        <begin position="86"/>
        <end position="108"/>
    </location>
</feature>